<evidence type="ECO:0000313" key="5">
    <source>
        <dbReference type="Proteomes" id="UP000436181"/>
    </source>
</evidence>
<name>A0ABQ6VEJ8_9CORY</name>
<gene>
    <name evidence="4" type="ORF">F8377_01410</name>
</gene>
<evidence type="ECO:0000256" key="2">
    <source>
        <dbReference type="ARBA" id="ARBA00022840"/>
    </source>
</evidence>
<dbReference type="Gene3D" id="3.40.50.300">
    <property type="entry name" value="P-loop containing nucleotide triphosphate hydrolases"/>
    <property type="match status" value="1"/>
</dbReference>
<dbReference type="PANTHER" id="PTHR42794:SF2">
    <property type="entry name" value="ABC TRANSPORTER ATP-BINDING PROTEIN"/>
    <property type="match status" value="1"/>
</dbReference>
<evidence type="ECO:0000313" key="4">
    <source>
        <dbReference type="EMBL" id="KAB3522855.1"/>
    </source>
</evidence>
<proteinExistence type="predicted"/>
<dbReference type="InterPro" id="IPR017871">
    <property type="entry name" value="ABC_transporter-like_CS"/>
</dbReference>
<dbReference type="GO" id="GO:0005524">
    <property type="term" value="F:ATP binding"/>
    <property type="evidence" value="ECO:0007669"/>
    <property type="project" value="UniProtKB-KW"/>
</dbReference>
<dbReference type="PROSITE" id="PS00211">
    <property type="entry name" value="ABC_TRANSPORTER_1"/>
    <property type="match status" value="1"/>
</dbReference>
<dbReference type="PROSITE" id="PS50893">
    <property type="entry name" value="ABC_TRANSPORTER_2"/>
    <property type="match status" value="1"/>
</dbReference>
<dbReference type="InterPro" id="IPR027417">
    <property type="entry name" value="P-loop_NTPase"/>
</dbReference>
<evidence type="ECO:0000256" key="1">
    <source>
        <dbReference type="ARBA" id="ARBA00022741"/>
    </source>
</evidence>
<keyword evidence="5" id="KW-1185">Reference proteome</keyword>
<dbReference type="CDD" id="cd03214">
    <property type="entry name" value="ABC_Iron-Siderophores_B12_Hemin"/>
    <property type="match status" value="1"/>
</dbReference>
<accession>A0ABQ6VEJ8</accession>
<protein>
    <submittedName>
        <fullName evidence="4">ABC transporter ATP-binding protein</fullName>
    </submittedName>
</protein>
<dbReference type="SUPFAM" id="SSF52540">
    <property type="entry name" value="P-loop containing nucleoside triphosphate hydrolases"/>
    <property type="match status" value="1"/>
</dbReference>
<dbReference type="Proteomes" id="UP000436181">
    <property type="component" value="Unassembled WGS sequence"/>
</dbReference>
<feature type="domain" description="ABC transporter" evidence="3">
    <location>
        <begin position="10"/>
        <end position="247"/>
    </location>
</feature>
<dbReference type="SMART" id="SM00382">
    <property type="entry name" value="AAA"/>
    <property type="match status" value="1"/>
</dbReference>
<reference evidence="4 5" key="1">
    <citation type="submission" date="2019-10" db="EMBL/GenBank/DDBJ databases">
        <title>Corynebacterium sp novel species isolated from the respiratory tract of Marmot.</title>
        <authorList>
            <person name="Zhang G."/>
        </authorList>
    </citation>
    <scope>NUCLEOTIDE SEQUENCE [LARGE SCALE GENOMIC DNA]</scope>
    <source>
        <strain evidence="4 5">336</strain>
    </source>
</reference>
<dbReference type="PANTHER" id="PTHR42794">
    <property type="entry name" value="HEMIN IMPORT ATP-BINDING PROTEIN HMUV"/>
    <property type="match status" value="1"/>
</dbReference>
<keyword evidence="2 4" id="KW-0067">ATP-binding</keyword>
<sequence>MSTPTPAVDFRHTSIRYPGHTSPLLDSITLALPAGGIHGIIGPNGAGKSTLVKALLGLVPYRGSITALGADTRTLTPRRRARMMAYVPQSWASDIDFTTRRYVELARYARVRRFRPMNLSDAEAIDHALHLTETAPLAHTPLRELSGGQQQLVNLARAIAQEPQVLVLDEPTSALDISHIHATLKLLRPWIEAGEQPRTVLTVLHDLELAGRYCSTLTLLHEGRMHAHGTPRQVLTAQNLRAAFGVDVDVGVHPGGWPTITVR</sequence>
<dbReference type="EMBL" id="WBZJ01000001">
    <property type="protein sequence ID" value="KAB3522855.1"/>
    <property type="molecule type" value="Genomic_DNA"/>
</dbReference>
<comment type="caution">
    <text evidence="4">The sequence shown here is derived from an EMBL/GenBank/DDBJ whole genome shotgun (WGS) entry which is preliminary data.</text>
</comment>
<dbReference type="RefSeq" id="WP_151843723.1">
    <property type="nucleotide sequence ID" value="NZ_WBZJ01000001.1"/>
</dbReference>
<keyword evidence="1" id="KW-0547">Nucleotide-binding</keyword>
<evidence type="ECO:0000259" key="3">
    <source>
        <dbReference type="PROSITE" id="PS50893"/>
    </source>
</evidence>
<organism evidence="4 5">
    <name type="scientific">Corynebacterium zhongnanshanii</name>
    <dbReference type="NCBI Taxonomy" id="2768834"/>
    <lineage>
        <taxon>Bacteria</taxon>
        <taxon>Bacillati</taxon>
        <taxon>Actinomycetota</taxon>
        <taxon>Actinomycetes</taxon>
        <taxon>Mycobacteriales</taxon>
        <taxon>Corynebacteriaceae</taxon>
        <taxon>Corynebacterium</taxon>
    </lineage>
</organism>
<dbReference type="InterPro" id="IPR003439">
    <property type="entry name" value="ABC_transporter-like_ATP-bd"/>
</dbReference>
<dbReference type="Pfam" id="PF00005">
    <property type="entry name" value="ABC_tran"/>
    <property type="match status" value="1"/>
</dbReference>
<dbReference type="InterPro" id="IPR003593">
    <property type="entry name" value="AAA+_ATPase"/>
</dbReference>